<accession>A0AAV6V5H0</accession>
<evidence type="ECO:0000256" key="1">
    <source>
        <dbReference type="ARBA" id="ARBA00005771"/>
    </source>
</evidence>
<comment type="similarity">
    <text evidence="1">Belongs to the sulfotransferase 1 family.</text>
</comment>
<keyword evidence="2" id="KW-0808">Transferase</keyword>
<evidence type="ECO:0000313" key="4">
    <source>
        <dbReference type="EMBL" id="KAG8191541.1"/>
    </source>
</evidence>
<comment type="caution">
    <text evidence="4">The sequence shown here is derived from an EMBL/GenBank/DDBJ whole genome shotgun (WGS) entry which is preliminary data.</text>
</comment>
<evidence type="ECO:0000313" key="5">
    <source>
        <dbReference type="Proteomes" id="UP000827092"/>
    </source>
</evidence>
<dbReference type="SUPFAM" id="SSF52540">
    <property type="entry name" value="P-loop containing nucleoside triphosphate hydrolases"/>
    <property type="match status" value="1"/>
</dbReference>
<dbReference type="Gene3D" id="3.40.50.300">
    <property type="entry name" value="P-loop containing nucleotide triphosphate hydrolases"/>
    <property type="match status" value="1"/>
</dbReference>
<dbReference type="InterPro" id="IPR027417">
    <property type="entry name" value="P-loop_NTPase"/>
</dbReference>
<feature type="domain" description="Sulfotransferase" evidence="3">
    <location>
        <begin position="52"/>
        <end position="245"/>
    </location>
</feature>
<dbReference type="PANTHER" id="PTHR11783">
    <property type="entry name" value="SULFOTRANSFERASE SULT"/>
    <property type="match status" value="1"/>
</dbReference>
<dbReference type="AlphaFoldDB" id="A0AAV6V5H0"/>
<feature type="domain" description="Sulfotransferase" evidence="3">
    <location>
        <begin position="276"/>
        <end position="327"/>
    </location>
</feature>
<dbReference type="InterPro" id="IPR000863">
    <property type="entry name" value="Sulfotransferase_dom"/>
</dbReference>
<reference evidence="4 5" key="1">
    <citation type="journal article" date="2022" name="Nat. Ecol. Evol.">
        <title>A masculinizing supergene underlies an exaggerated male reproductive morph in a spider.</title>
        <authorList>
            <person name="Hendrickx F."/>
            <person name="De Corte Z."/>
            <person name="Sonet G."/>
            <person name="Van Belleghem S.M."/>
            <person name="Kostlbacher S."/>
            <person name="Vangestel C."/>
        </authorList>
    </citation>
    <scope>NUCLEOTIDE SEQUENCE [LARGE SCALE GENOMIC DNA]</scope>
    <source>
        <strain evidence="4">W744_W776</strain>
    </source>
</reference>
<sequence length="338" mass="39283">MRPIVERGEAQRLLSMSEASSPIPSNYFDGFRLPGMFSKEAVQSVIDYKPRDDDIFIVTYPKCGTTWSHHTLALILRHGENFGENFKLMDSGPFLEMTGMEASTKVPRPCAFRTHLPFRLVPWSDKAKYIYVTRNPKDACVSAFHHTQNIPGMDFKGTFDDFFEKFISGDIDCGDYFDHLEGWYKQRNRPNVLFVTYEEMKEDHEAVILKMASFVDDEKYGEPLRNDQQMLDNVLKYSSFKEMKPLLNKSMDDFFAMSANNAEKSKMPESIQNMLSKVSETKTDEDVAGKPKSCNFVRKGIIGDWRNHFSEEQSRRLDEKFAERTKNIEIPEIWKKYL</sequence>
<dbReference type="GO" id="GO:0008146">
    <property type="term" value="F:sulfotransferase activity"/>
    <property type="evidence" value="ECO:0007669"/>
    <property type="project" value="InterPro"/>
</dbReference>
<name>A0AAV6V5H0_9ARAC</name>
<dbReference type="Pfam" id="PF00685">
    <property type="entry name" value="Sulfotransfer_1"/>
    <property type="match status" value="2"/>
</dbReference>
<evidence type="ECO:0000256" key="2">
    <source>
        <dbReference type="ARBA" id="ARBA00022679"/>
    </source>
</evidence>
<keyword evidence="5" id="KW-1185">Reference proteome</keyword>
<dbReference type="Proteomes" id="UP000827092">
    <property type="component" value="Unassembled WGS sequence"/>
</dbReference>
<gene>
    <name evidence="4" type="ORF">JTE90_019605</name>
</gene>
<dbReference type="EMBL" id="JAFNEN010000158">
    <property type="protein sequence ID" value="KAG8191541.1"/>
    <property type="molecule type" value="Genomic_DNA"/>
</dbReference>
<proteinExistence type="inferred from homology"/>
<evidence type="ECO:0000259" key="3">
    <source>
        <dbReference type="Pfam" id="PF00685"/>
    </source>
</evidence>
<organism evidence="4 5">
    <name type="scientific">Oedothorax gibbosus</name>
    <dbReference type="NCBI Taxonomy" id="931172"/>
    <lineage>
        <taxon>Eukaryota</taxon>
        <taxon>Metazoa</taxon>
        <taxon>Ecdysozoa</taxon>
        <taxon>Arthropoda</taxon>
        <taxon>Chelicerata</taxon>
        <taxon>Arachnida</taxon>
        <taxon>Araneae</taxon>
        <taxon>Araneomorphae</taxon>
        <taxon>Entelegynae</taxon>
        <taxon>Araneoidea</taxon>
        <taxon>Linyphiidae</taxon>
        <taxon>Erigoninae</taxon>
        <taxon>Oedothorax</taxon>
    </lineage>
</organism>
<protein>
    <recommendedName>
        <fullName evidence="3">Sulfotransferase domain-containing protein</fullName>
    </recommendedName>
</protein>